<dbReference type="InterPro" id="IPR036390">
    <property type="entry name" value="WH_DNA-bd_sf"/>
</dbReference>
<gene>
    <name evidence="1" type="ORF">G3N56_11850</name>
</gene>
<dbReference type="RefSeq" id="WP_163302474.1">
    <property type="nucleotide sequence ID" value="NZ_JAAGRQ010000047.1"/>
</dbReference>
<keyword evidence="2" id="KW-1185">Reference proteome</keyword>
<evidence type="ECO:0000313" key="2">
    <source>
        <dbReference type="Proteomes" id="UP000469724"/>
    </source>
</evidence>
<sequence length="186" mass="20296">MAISKRDQMWAAMRQLGSFTLVDVSRAAGVTEPAATDYVKALVLAGIVEKIGEMVMGPRGQKRRQYRLARDLGVDAPRVAKDGRVLPPSGRQRMWRAMGILKEFSVRDLAATASLPEAPVALAEAVYYCAWLARGGYLRPTTPGRFVAVEALRFGPRAPLIQRIRRLVDANTGEVMAESAPAEEAS</sequence>
<evidence type="ECO:0000313" key="1">
    <source>
        <dbReference type="EMBL" id="NDY57433.1"/>
    </source>
</evidence>
<dbReference type="AlphaFoldDB" id="A0A7K3NNM4"/>
<reference evidence="1 2" key="1">
    <citation type="submission" date="2020-02" db="EMBL/GenBank/DDBJ databases">
        <title>Comparative genomics of sulfur disproportionating microorganisms.</title>
        <authorList>
            <person name="Ward L.M."/>
            <person name="Bertran E."/>
            <person name="Johnston D.T."/>
        </authorList>
    </citation>
    <scope>NUCLEOTIDE SEQUENCE [LARGE SCALE GENOMIC DNA]</scope>
    <source>
        <strain evidence="1 2">DSM 3696</strain>
    </source>
</reference>
<dbReference type="EMBL" id="JAAGRQ010000047">
    <property type="protein sequence ID" value="NDY57433.1"/>
    <property type="molecule type" value="Genomic_DNA"/>
</dbReference>
<protein>
    <submittedName>
        <fullName evidence="1">Uncharacterized protein</fullName>
    </submittedName>
</protein>
<dbReference type="SUPFAM" id="SSF46785">
    <property type="entry name" value="Winged helix' DNA-binding domain"/>
    <property type="match status" value="1"/>
</dbReference>
<comment type="caution">
    <text evidence="1">The sequence shown here is derived from an EMBL/GenBank/DDBJ whole genome shotgun (WGS) entry which is preliminary data.</text>
</comment>
<dbReference type="Proteomes" id="UP000469724">
    <property type="component" value="Unassembled WGS sequence"/>
</dbReference>
<organism evidence="1 2">
    <name type="scientific">Desulfolutivibrio sulfodismutans</name>
    <dbReference type="NCBI Taxonomy" id="63561"/>
    <lineage>
        <taxon>Bacteria</taxon>
        <taxon>Pseudomonadati</taxon>
        <taxon>Thermodesulfobacteriota</taxon>
        <taxon>Desulfovibrionia</taxon>
        <taxon>Desulfovibrionales</taxon>
        <taxon>Desulfovibrionaceae</taxon>
        <taxon>Desulfolutivibrio</taxon>
    </lineage>
</organism>
<accession>A0A7K3NNM4</accession>
<proteinExistence type="predicted"/>
<name>A0A7K3NNM4_9BACT</name>